<sequence length="229" mass="25648">METVMSSSSATIMSSSSPFSNFSLKRTLPSRPFHIPLASKAAGRGWTTGSGMEGPSNPAGTETNSVSENVSTLPWSLFTKSPRRRMRVAFTCNICGQRTTRAINPHAYTDGTVFVQCCGCNAFHKLVDNLNLFHEMKCYVSPDFNYRGQGWDNVNFKYLDTEDGNDIFPIQVDPSCNLDANTNFIFQHLGVKALLSTKWPAYDWYPLTQAFQYWVPTTMAEECTYGLVR</sequence>
<feature type="domain" description="DNL-type" evidence="3">
    <location>
        <begin position="81"/>
        <end position="181"/>
    </location>
</feature>
<evidence type="ECO:0000256" key="1">
    <source>
        <dbReference type="PROSITE-ProRule" id="PRU00834"/>
    </source>
</evidence>
<organism evidence="4 5">
    <name type="scientific">Quercus suber</name>
    <name type="common">Cork oak</name>
    <dbReference type="NCBI Taxonomy" id="58331"/>
    <lineage>
        <taxon>Eukaryota</taxon>
        <taxon>Viridiplantae</taxon>
        <taxon>Streptophyta</taxon>
        <taxon>Embryophyta</taxon>
        <taxon>Tracheophyta</taxon>
        <taxon>Spermatophyta</taxon>
        <taxon>Magnoliopsida</taxon>
        <taxon>eudicotyledons</taxon>
        <taxon>Gunneridae</taxon>
        <taxon>Pentapetalae</taxon>
        <taxon>rosids</taxon>
        <taxon>fabids</taxon>
        <taxon>Fagales</taxon>
        <taxon>Fagaceae</taxon>
        <taxon>Quercus</taxon>
    </lineage>
</organism>
<dbReference type="Pfam" id="PF05180">
    <property type="entry name" value="zf-DNL"/>
    <property type="match status" value="1"/>
</dbReference>
<keyword evidence="1" id="KW-0862">Zinc</keyword>
<evidence type="ECO:0000256" key="2">
    <source>
        <dbReference type="SAM" id="MobiDB-lite"/>
    </source>
</evidence>
<dbReference type="GO" id="GO:0008270">
    <property type="term" value="F:zinc ion binding"/>
    <property type="evidence" value="ECO:0007669"/>
    <property type="project" value="UniProtKB-KW"/>
</dbReference>
<comment type="caution">
    <text evidence="4">The sequence shown here is derived from an EMBL/GenBank/DDBJ whole genome shotgun (WGS) entry which is preliminary data.</text>
</comment>
<dbReference type="GO" id="GO:0005739">
    <property type="term" value="C:mitochondrion"/>
    <property type="evidence" value="ECO:0007669"/>
    <property type="project" value="TreeGrafter"/>
</dbReference>
<feature type="region of interest" description="Disordered" evidence="2">
    <location>
        <begin position="44"/>
        <end position="66"/>
    </location>
</feature>
<accession>A0AAW0KID2</accession>
<dbReference type="GO" id="GO:0030150">
    <property type="term" value="P:protein import into mitochondrial matrix"/>
    <property type="evidence" value="ECO:0007669"/>
    <property type="project" value="TreeGrafter"/>
</dbReference>
<dbReference type="PANTHER" id="PTHR20922">
    <property type="entry name" value="DNL-TYPE ZINC FINGER PROTEIN"/>
    <property type="match status" value="1"/>
</dbReference>
<evidence type="ECO:0000313" key="4">
    <source>
        <dbReference type="EMBL" id="KAK7838617.1"/>
    </source>
</evidence>
<dbReference type="GO" id="GO:0051087">
    <property type="term" value="F:protein-folding chaperone binding"/>
    <property type="evidence" value="ECO:0007669"/>
    <property type="project" value="TreeGrafter"/>
</dbReference>
<dbReference type="InterPro" id="IPR007853">
    <property type="entry name" value="Znf_DNL-typ"/>
</dbReference>
<dbReference type="InterPro" id="IPR024158">
    <property type="entry name" value="Mt_import_TIM15"/>
</dbReference>
<proteinExistence type="predicted"/>
<name>A0AAW0KID2_QUESU</name>
<protein>
    <submittedName>
        <fullName evidence="4">Dnl-type zinc finger protein</fullName>
    </submittedName>
</protein>
<gene>
    <name evidence="4" type="primary">Dnlz_1</name>
    <name evidence="4" type="ORF">CFP56_019393</name>
</gene>
<evidence type="ECO:0000259" key="3">
    <source>
        <dbReference type="PROSITE" id="PS51501"/>
    </source>
</evidence>
<keyword evidence="5" id="KW-1185">Reference proteome</keyword>
<keyword evidence="1" id="KW-0863">Zinc-finger</keyword>
<dbReference type="GO" id="GO:0006457">
    <property type="term" value="P:protein folding"/>
    <property type="evidence" value="ECO:0007669"/>
    <property type="project" value="TreeGrafter"/>
</dbReference>
<keyword evidence="1" id="KW-0479">Metal-binding</keyword>
<dbReference type="PROSITE" id="PS51501">
    <property type="entry name" value="ZF_DNL"/>
    <property type="match status" value="1"/>
</dbReference>
<reference evidence="4 5" key="1">
    <citation type="journal article" date="2018" name="Sci. Data">
        <title>The draft genome sequence of cork oak.</title>
        <authorList>
            <person name="Ramos A.M."/>
            <person name="Usie A."/>
            <person name="Barbosa P."/>
            <person name="Barros P.M."/>
            <person name="Capote T."/>
            <person name="Chaves I."/>
            <person name="Simoes F."/>
            <person name="Abreu I."/>
            <person name="Carrasquinho I."/>
            <person name="Faro C."/>
            <person name="Guimaraes J.B."/>
            <person name="Mendonca D."/>
            <person name="Nobrega F."/>
            <person name="Rodrigues L."/>
            <person name="Saibo N.J.M."/>
            <person name="Varela M.C."/>
            <person name="Egas C."/>
            <person name="Matos J."/>
            <person name="Miguel C.M."/>
            <person name="Oliveira M.M."/>
            <person name="Ricardo C.P."/>
            <person name="Goncalves S."/>
        </authorList>
    </citation>
    <scope>NUCLEOTIDE SEQUENCE [LARGE SCALE GENOMIC DNA]</scope>
    <source>
        <strain evidence="5">cv. HL8</strain>
    </source>
</reference>
<evidence type="ECO:0000313" key="5">
    <source>
        <dbReference type="Proteomes" id="UP000237347"/>
    </source>
</evidence>
<dbReference type="Proteomes" id="UP000237347">
    <property type="component" value="Unassembled WGS sequence"/>
</dbReference>
<dbReference type="GO" id="GO:0050821">
    <property type="term" value="P:protein stabilization"/>
    <property type="evidence" value="ECO:0007669"/>
    <property type="project" value="TreeGrafter"/>
</dbReference>
<dbReference type="AlphaFoldDB" id="A0AAW0KID2"/>
<dbReference type="EMBL" id="PKMF04000302">
    <property type="protein sequence ID" value="KAK7838617.1"/>
    <property type="molecule type" value="Genomic_DNA"/>
</dbReference>
<dbReference type="PANTHER" id="PTHR20922:SF15">
    <property type="entry name" value="A_TM021B04.14 PROTEIN"/>
    <property type="match status" value="1"/>
</dbReference>